<keyword evidence="2" id="KW-0507">mRNA processing</keyword>
<reference evidence="5 6" key="1">
    <citation type="submission" date="2016-08" db="EMBL/GenBank/DDBJ databases">
        <title>Genomes of anaerobic fungi encode conserved fungal cellulosomes for biomass hydrolysis.</title>
        <authorList>
            <consortium name="DOE Joint Genome Institute"/>
            <person name="Haitjema C.H."/>
            <person name="Gilmore S.P."/>
            <person name="Henske J.K."/>
            <person name="Solomon K.V."/>
            <person name="De Groot R."/>
            <person name="Kuo A."/>
            <person name="Mondo S.J."/>
            <person name="Salamov A.A."/>
            <person name="Labutti K."/>
            <person name="Zhao Z."/>
            <person name="Chiniquy J."/>
            <person name="Barry K."/>
            <person name="Brewer H.M."/>
            <person name="Purvine S.O."/>
            <person name="Wright A.T."/>
            <person name="Boxma B."/>
            <person name="Van Alen T."/>
            <person name="Hackstein J.H."/>
            <person name="Baker S.E."/>
            <person name="Grigoriev I.V."/>
            <person name="O'Malley M.A."/>
        </authorList>
    </citation>
    <scope>NUCLEOTIDE SEQUENCE [LARGE SCALE GENOMIC DNA]</scope>
    <source>
        <strain evidence="6">finn</strain>
    </source>
</reference>
<dbReference type="PANTHER" id="PTHR15245:SF20">
    <property type="entry name" value="SYMPLEKIN"/>
    <property type="match status" value="1"/>
</dbReference>
<dbReference type="EMBL" id="MCFH01000010">
    <property type="protein sequence ID" value="ORX54638.1"/>
    <property type="molecule type" value="Genomic_DNA"/>
</dbReference>
<comment type="subcellular location">
    <subcellularLocation>
        <location evidence="1">Nucleus</location>
    </subcellularLocation>
</comment>
<dbReference type="STRING" id="1754191.A0A1Y1VF08"/>
<dbReference type="Pfam" id="PF11935">
    <property type="entry name" value="SYMPK_PTA1_N"/>
    <property type="match status" value="1"/>
</dbReference>
<evidence type="ECO:0000256" key="1">
    <source>
        <dbReference type="ARBA" id="ARBA00004123"/>
    </source>
</evidence>
<keyword evidence="6" id="KW-1185">Reference proteome</keyword>
<protein>
    <recommendedName>
        <fullName evidence="4">Symplekin/Pta1 N-terminal domain-containing protein</fullName>
    </recommendedName>
</protein>
<dbReference type="OrthoDB" id="331600at2759"/>
<keyword evidence="3" id="KW-0539">Nucleus</keyword>
<dbReference type="PANTHER" id="PTHR15245">
    <property type="entry name" value="SYMPLEKIN-RELATED"/>
    <property type="match status" value="1"/>
</dbReference>
<dbReference type="InterPro" id="IPR021850">
    <property type="entry name" value="Symplekin/Pta1"/>
</dbReference>
<name>A0A1Y1VF08_9FUNG</name>
<evidence type="ECO:0000256" key="2">
    <source>
        <dbReference type="ARBA" id="ARBA00022664"/>
    </source>
</evidence>
<dbReference type="InterPro" id="IPR011989">
    <property type="entry name" value="ARM-like"/>
</dbReference>
<proteinExistence type="predicted"/>
<sequence>MLNDWKKVIENIRNTINKDGISENNKRIELSQHIPTLKAYLTETDHDIIRNTIQICSDLYPFIFSQSCRYPKDMHESYTTFKQIKNLIIEFLKTSNDCIKINSLKFLSVLIQVQTAADPNNKNTTKNDVSLEICPPNHPYLDTEQLAIESKQYFDVLTHLILSEK</sequence>
<dbReference type="InterPro" id="IPR032460">
    <property type="entry name" value="Symplekin/Pta1_N"/>
</dbReference>
<gene>
    <name evidence="5" type="ORF">BCR36DRAFT_368267</name>
</gene>
<evidence type="ECO:0000313" key="5">
    <source>
        <dbReference type="EMBL" id="ORX54638.1"/>
    </source>
</evidence>
<reference evidence="5 6" key="2">
    <citation type="submission" date="2016-08" db="EMBL/GenBank/DDBJ databases">
        <title>Pervasive Adenine N6-methylation of Active Genes in Fungi.</title>
        <authorList>
            <consortium name="DOE Joint Genome Institute"/>
            <person name="Mondo S.J."/>
            <person name="Dannebaum R.O."/>
            <person name="Kuo R.C."/>
            <person name="Labutti K."/>
            <person name="Haridas S."/>
            <person name="Kuo A."/>
            <person name="Salamov A."/>
            <person name="Ahrendt S.R."/>
            <person name="Lipzen A."/>
            <person name="Sullivan W."/>
            <person name="Andreopoulos W.B."/>
            <person name="Clum A."/>
            <person name="Lindquist E."/>
            <person name="Daum C."/>
            <person name="Ramamoorthy G.K."/>
            <person name="Gryganskyi A."/>
            <person name="Culley D."/>
            <person name="Magnuson J.K."/>
            <person name="James T.Y."/>
            <person name="O'Malley M.A."/>
            <person name="Stajich J.E."/>
            <person name="Spatafora J.W."/>
            <person name="Visel A."/>
            <person name="Grigoriev I.V."/>
        </authorList>
    </citation>
    <scope>NUCLEOTIDE SEQUENCE [LARGE SCALE GENOMIC DNA]</scope>
    <source>
        <strain evidence="6">finn</strain>
    </source>
</reference>
<dbReference type="AlphaFoldDB" id="A0A1Y1VF08"/>
<evidence type="ECO:0000259" key="4">
    <source>
        <dbReference type="Pfam" id="PF11935"/>
    </source>
</evidence>
<feature type="domain" description="Symplekin/Pta1 N-terminal" evidence="4">
    <location>
        <begin position="45"/>
        <end position="161"/>
    </location>
</feature>
<dbReference type="Gene3D" id="1.25.10.10">
    <property type="entry name" value="Leucine-rich Repeat Variant"/>
    <property type="match status" value="1"/>
</dbReference>
<evidence type="ECO:0000256" key="3">
    <source>
        <dbReference type="ARBA" id="ARBA00023242"/>
    </source>
</evidence>
<evidence type="ECO:0000313" key="6">
    <source>
        <dbReference type="Proteomes" id="UP000193719"/>
    </source>
</evidence>
<accession>A0A1Y1VF08</accession>
<comment type="caution">
    <text evidence="5">The sequence shown here is derived from an EMBL/GenBank/DDBJ whole genome shotgun (WGS) entry which is preliminary data.</text>
</comment>
<dbReference type="GO" id="GO:0005847">
    <property type="term" value="C:mRNA cleavage and polyadenylation specificity factor complex"/>
    <property type="evidence" value="ECO:0007669"/>
    <property type="project" value="TreeGrafter"/>
</dbReference>
<dbReference type="Proteomes" id="UP000193719">
    <property type="component" value="Unassembled WGS sequence"/>
</dbReference>
<dbReference type="GO" id="GO:0006397">
    <property type="term" value="P:mRNA processing"/>
    <property type="evidence" value="ECO:0007669"/>
    <property type="project" value="UniProtKB-KW"/>
</dbReference>
<organism evidence="5 6">
    <name type="scientific">Piromyces finnis</name>
    <dbReference type="NCBI Taxonomy" id="1754191"/>
    <lineage>
        <taxon>Eukaryota</taxon>
        <taxon>Fungi</taxon>
        <taxon>Fungi incertae sedis</taxon>
        <taxon>Chytridiomycota</taxon>
        <taxon>Chytridiomycota incertae sedis</taxon>
        <taxon>Neocallimastigomycetes</taxon>
        <taxon>Neocallimastigales</taxon>
        <taxon>Neocallimastigaceae</taxon>
        <taxon>Piromyces</taxon>
    </lineage>
</organism>